<accession>A0ABS2L4U8</accession>
<keyword evidence="3" id="KW-1185">Reference proteome</keyword>
<dbReference type="Proteomes" id="UP000776164">
    <property type="component" value="Unassembled WGS sequence"/>
</dbReference>
<gene>
    <name evidence="2" type="ORF">JOE66_001673</name>
</gene>
<evidence type="ECO:0000313" key="2">
    <source>
        <dbReference type="EMBL" id="MBM7472039.1"/>
    </source>
</evidence>
<dbReference type="Pfam" id="PF01323">
    <property type="entry name" value="DSBA"/>
    <property type="match status" value="1"/>
</dbReference>
<dbReference type="PANTHER" id="PTHR13887:SF41">
    <property type="entry name" value="THIOREDOXIN SUPERFAMILY PROTEIN"/>
    <property type="match status" value="1"/>
</dbReference>
<keyword evidence="2" id="KW-0413">Isomerase</keyword>
<dbReference type="CDD" id="cd03024">
    <property type="entry name" value="DsbA_FrnE"/>
    <property type="match status" value="1"/>
</dbReference>
<sequence>MPGNTSLGTVVAHYMSEAIKVDVWSDIACPWCYIGKRQLEGGIAQYAASVAEGAALPVEIEYHSFELSPDTPVDFEGSEVDFLAGHKGLAPAQVEGMLERVTGIAESVGLRYDYDALQHTNTVKAHQLIHYAKAHGVQLEVKERLLKAYFEEGRHVGRDEDLADLAAEIGLDRADVLRSLQSNEFLADVRADQAQAVEFGIQGVPFFVFDSKYGVSGAQEESAFAQVFAQLAEERGEASLVSAPAGVADTEVSQ</sequence>
<dbReference type="GO" id="GO:0016853">
    <property type="term" value="F:isomerase activity"/>
    <property type="evidence" value="ECO:0007669"/>
    <property type="project" value="UniProtKB-KW"/>
</dbReference>
<dbReference type="Gene3D" id="3.40.30.10">
    <property type="entry name" value="Glutaredoxin"/>
    <property type="match status" value="1"/>
</dbReference>
<dbReference type="InterPro" id="IPR036249">
    <property type="entry name" value="Thioredoxin-like_sf"/>
</dbReference>
<proteinExistence type="predicted"/>
<dbReference type="PANTHER" id="PTHR13887">
    <property type="entry name" value="GLUTATHIONE S-TRANSFERASE KAPPA"/>
    <property type="match status" value="1"/>
</dbReference>
<dbReference type="SUPFAM" id="SSF52833">
    <property type="entry name" value="Thioredoxin-like"/>
    <property type="match status" value="1"/>
</dbReference>
<name>A0ABS2L4U8_9MICO</name>
<feature type="domain" description="DSBA-like thioredoxin" evidence="1">
    <location>
        <begin position="21"/>
        <end position="227"/>
    </location>
</feature>
<organism evidence="2 3">
    <name type="scientific">Subtercola frigoramans</name>
    <dbReference type="NCBI Taxonomy" id="120298"/>
    <lineage>
        <taxon>Bacteria</taxon>
        <taxon>Bacillati</taxon>
        <taxon>Actinomycetota</taxon>
        <taxon>Actinomycetes</taxon>
        <taxon>Micrococcales</taxon>
        <taxon>Microbacteriaceae</taxon>
        <taxon>Subtercola</taxon>
    </lineage>
</organism>
<dbReference type="EMBL" id="JAFBBU010000001">
    <property type="protein sequence ID" value="MBM7472039.1"/>
    <property type="molecule type" value="Genomic_DNA"/>
</dbReference>
<dbReference type="InterPro" id="IPR001853">
    <property type="entry name" value="DSBA-like_thioredoxin_dom"/>
</dbReference>
<reference evidence="2 3" key="1">
    <citation type="submission" date="2021-01" db="EMBL/GenBank/DDBJ databases">
        <title>Sequencing the genomes of 1000 actinobacteria strains.</title>
        <authorList>
            <person name="Klenk H.-P."/>
        </authorList>
    </citation>
    <scope>NUCLEOTIDE SEQUENCE [LARGE SCALE GENOMIC DNA]</scope>
    <source>
        <strain evidence="2 3">DSM 13057</strain>
    </source>
</reference>
<comment type="caution">
    <text evidence="2">The sequence shown here is derived from an EMBL/GenBank/DDBJ whole genome shotgun (WGS) entry which is preliminary data.</text>
</comment>
<protein>
    <submittedName>
        <fullName evidence="2">DsbA family dithiol-disulfide isomerase</fullName>
    </submittedName>
</protein>
<evidence type="ECO:0000313" key="3">
    <source>
        <dbReference type="Proteomes" id="UP000776164"/>
    </source>
</evidence>
<evidence type="ECO:0000259" key="1">
    <source>
        <dbReference type="Pfam" id="PF01323"/>
    </source>
</evidence>